<keyword evidence="1" id="KW-0547">Nucleotide-binding</keyword>
<dbReference type="Gene3D" id="3.40.50.300">
    <property type="entry name" value="P-loop containing nucleotide triphosphate hydrolases"/>
    <property type="match status" value="1"/>
</dbReference>
<dbReference type="PROSITE" id="PS50045">
    <property type="entry name" value="SIGMA54_INTERACT_4"/>
    <property type="match status" value="1"/>
</dbReference>
<evidence type="ECO:0000259" key="6">
    <source>
        <dbReference type="PROSITE" id="PS50045"/>
    </source>
</evidence>
<dbReference type="Gene3D" id="3.30.450.40">
    <property type="match status" value="1"/>
</dbReference>
<dbReference type="Gene3D" id="1.10.10.60">
    <property type="entry name" value="Homeodomain-like"/>
    <property type="match status" value="1"/>
</dbReference>
<dbReference type="InterPro" id="IPR003018">
    <property type="entry name" value="GAF"/>
</dbReference>
<evidence type="ECO:0000313" key="8">
    <source>
        <dbReference type="Proteomes" id="UP000507962"/>
    </source>
</evidence>
<keyword evidence="5" id="KW-0804">Transcription</keyword>
<dbReference type="Gene3D" id="1.10.8.60">
    <property type="match status" value="1"/>
</dbReference>
<dbReference type="Pfam" id="PF01590">
    <property type="entry name" value="GAF"/>
    <property type="match status" value="1"/>
</dbReference>
<reference evidence="7 8" key="1">
    <citation type="submission" date="2019-03" db="EMBL/GenBank/DDBJ databases">
        <authorList>
            <person name="Nijsse B."/>
        </authorList>
    </citation>
    <scope>NUCLEOTIDE SEQUENCE [LARGE SCALE GENOMIC DNA]</scope>
    <source>
        <strain evidence="7">Desulfoluna butyratoxydans MSL71</strain>
    </source>
</reference>
<keyword evidence="4" id="KW-0238">DNA-binding</keyword>
<proteinExistence type="predicted"/>
<evidence type="ECO:0000313" key="7">
    <source>
        <dbReference type="EMBL" id="VFQ44585.1"/>
    </source>
</evidence>
<dbReference type="InterPro" id="IPR058031">
    <property type="entry name" value="AAA_lid_NorR"/>
</dbReference>
<evidence type="ECO:0000256" key="5">
    <source>
        <dbReference type="ARBA" id="ARBA00023163"/>
    </source>
</evidence>
<dbReference type="GO" id="GO:0005524">
    <property type="term" value="F:ATP binding"/>
    <property type="evidence" value="ECO:0007669"/>
    <property type="project" value="UniProtKB-KW"/>
</dbReference>
<dbReference type="SUPFAM" id="SSF55781">
    <property type="entry name" value="GAF domain-like"/>
    <property type="match status" value="1"/>
</dbReference>
<dbReference type="EMBL" id="CAADHO010000003">
    <property type="protein sequence ID" value="VFQ44585.1"/>
    <property type="molecule type" value="Genomic_DNA"/>
</dbReference>
<dbReference type="PANTHER" id="PTHR32071">
    <property type="entry name" value="TRANSCRIPTIONAL REGULATORY PROTEIN"/>
    <property type="match status" value="1"/>
</dbReference>
<evidence type="ECO:0000256" key="4">
    <source>
        <dbReference type="ARBA" id="ARBA00023125"/>
    </source>
</evidence>
<dbReference type="Pfam" id="PF02954">
    <property type="entry name" value="HTH_8"/>
    <property type="match status" value="1"/>
</dbReference>
<dbReference type="SUPFAM" id="SSF46689">
    <property type="entry name" value="Homeodomain-like"/>
    <property type="match status" value="1"/>
</dbReference>
<name>A0A4U8YKZ7_9BACT</name>
<dbReference type="CDD" id="cd00009">
    <property type="entry name" value="AAA"/>
    <property type="match status" value="1"/>
</dbReference>
<keyword evidence="8" id="KW-1185">Reference proteome</keyword>
<dbReference type="FunFam" id="3.40.50.300:FF:000006">
    <property type="entry name" value="DNA-binding transcriptional regulator NtrC"/>
    <property type="match status" value="1"/>
</dbReference>
<organism evidence="7 8">
    <name type="scientific">Desulfoluna butyratoxydans</name>
    <dbReference type="NCBI Taxonomy" id="231438"/>
    <lineage>
        <taxon>Bacteria</taxon>
        <taxon>Pseudomonadati</taxon>
        <taxon>Thermodesulfobacteriota</taxon>
        <taxon>Desulfobacteria</taxon>
        <taxon>Desulfobacterales</taxon>
        <taxon>Desulfolunaceae</taxon>
        <taxon>Desulfoluna</taxon>
    </lineage>
</organism>
<dbReference type="Pfam" id="PF25601">
    <property type="entry name" value="AAA_lid_14"/>
    <property type="match status" value="1"/>
</dbReference>
<sequence length="584" mass="64401">MLYAIEESIRKFAHVIAVVVGIDVEVVGADLKRIAGTGRYAEGDGKSIEDEGEVYRHALNTGQPVCIDNPKNDPICFNCKNREGCEEKLTLCSPILRDGEALGVIGIICFTEQDKQTILENRNNYGAFLSMMADLIAAKAEDYSHIAETTQTLDVLRQVMDVHAEGMFVFGADGSVTYANAHARKELGIEGPGDTVSVQLIPTGNTVGDAEEYELHFGEHHLVIMGQVVDLQKDDPRFSRVMLFETQTDFTRKMSTLTSSASGEGLDAILGMSPAIRQLKDQVMAITTSSSTVLISGKSGTGKEMFARAIHHESDRWEQPFVAINCGAIPDTLLESELFGYTSGAFTGASPGGRIGKFELAHKGVLFLDEISSMPLYLQVKLLRVLQERKVERLGANKPIDVDIRVIAATNDDLPELISKNMFRSDLYYRLNVIPLDIPPLCERPEDIDLLAEHFLAKYSGRFNKRFRRIEPSTMDRLRGYAWPGNVREFENIIEFMVNMMPAGGVIDDSLLPPRILETPATCTCGRCAAESPVLPLKEVEKQVIIEAVKRFGNDTKGKRTAASALGIGVATLYRKIREYGIEG</sequence>
<dbReference type="SUPFAM" id="SSF52540">
    <property type="entry name" value="P-loop containing nucleoside triphosphate hydrolases"/>
    <property type="match status" value="1"/>
</dbReference>
<dbReference type="InterPro" id="IPR009057">
    <property type="entry name" value="Homeodomain-like_sf"/>
</dbReference>
<dbReference type="Proteomes" id="UP000507962">
    <property type="component" value="Unassembled WGS sequence"/>
</dbReference>
<dbReference type="PANTHER" id="PTHR32071:SF57">
    <property type="entry name" value="C4-DICARBOXYLATE TRANSPORT TRANSCRIPTIONAL REGULATORY PROTEIN DCTD"/>
    <property type="match status" value="1"/>
</dbReference>
<accession>A0A4U8YKZ7</accession>
<feature type="domain" description="Sigma-54 factor interaction" evidence="6">
    <location>
        <begin position="269"/>
        <end position="499"/>
    </location>
</feature>
<dbReference type="InterPro" id="IPR003593">
    <property type="entry name" value="AAA+_ATPase"/>
</dbReference>
<evidence type="ECO:0000256" key="1">
    <source>
        <dbReference type="ARBA" id="ARBA00022741"/>
    </source>
</evidence>
<keyword evidence="2" id="KW-0067">ATP-binding</keyword>
<gene>
    <name evidence="7" type="ORF">MSL71_22340</name>
</gene>
<dbReference type="RefSeq" id="WP_180140233.1">
    <property type="nucleotide sequence ID" value="NZ_CAADHO010000003.1"/>
</dbReference>
<dbReference type="InterPro" id="IPR027417">
    <property type="entry name" value="P-loop_NTPase"/>
</dbReference>
<dbReference type="Pfam" id="PF00158">
    <property type="entry name" value="Sigma54_activat"/>
    <property type="match status" value="1"/>
</dbReference>
<dbReference type="GO" id="GO:0006355">
    <property type="term" value="P:regulation of DNA-templated transcription"/>
    <property type="evidence" value="ECO:0007669"/>
    <property type="project" value="InterPro"/>
</dbReference>
<dbReference type="SMART" id="SM00382">
    <property type="entry name" value="AAA"/>
    <property type="match status" value="1"/>
</dbReference>
<dbReference type="AlphaFoldDB" id="A0A4U8YKZ7"/>
<dbReference type="InterPro" id="IPR002197">
    <property type="entry name" value="HTH_Fis"/>
</dbReference>
<dbReference type="InterPro" id="IPR029016">
    <property type="entry name" value="GAF-like_dom_sf"/>
</dbReference>
<dbReference type="GO" id="GO:0043565">
    <property type="term" value="F:sequence-specific DNA binding"/>
    <property type="evidence" value="ECO:0007669"/>
    <property type="project" value="InterPro"/>
</dbReference>
<protein>
    <submittedName>
        <fullName evidence="7">Bacterial regulatory protein fis family</fullName>
    </submittedName>
</protein>
<dbReference type="InterPro" id="IPR002078">
    <property type="entry name" value="Sigma_54_int"/>
</dbReference>
<evidence type="ECO:0000256" key="3">
    <source>
        <dbReference type="ARBA" id="ARBA00023015"/>
    </source>
</evidence>
<keyword evidence="3" id="KW-0805">Transcription regulation</keyword>
<evidence type="ECO:0000256" key="2">
    <source>
        <dbReference type="ARBA" id="ARBA00022840"/>
    </source>
</evidence>